<proteinExistence type="predicted"/>
<dbReference type="Gene3D" id="3.40.50.720">
    <property type="entry name" value="NAD(P)-binding Rossmann-like Domain"/>
    <property type="match status" value="1"/>
</dbReference>
<dbReference type="EMBL" id="CAKKNE010000005">
    <property type="protein sequence ID" value="CAH0376079.1"/>
    <property type="molecule type" value="Genomic_DNA"/>
</dbReference>
<protein>
    <recommendedName>
        <fullName evidence="1">NAD-dependent epimerase/dehydratase domain-containing protein</fullName>
    </recommendedName>
</protein>
<feature type="non-terminal residue" evidence="2">
    <location>
        <position position="341"/>
    </location>
</feature>
<dbReference type="InterPro" id="IPR036291">
    <property type="entry name" value="NAD(P)-bd_dom_sf"/>
</dbReference>
<feature type="non-terminal residue" evidence="2">
    <location>
        <position position="1"/>
    </location>
</feature>
<evidence type="ECO:0000313" key="3">
    <source>
        <dbReference type="Proteomes" id="UP000789595"/>
    </source>
</evidence>
<dbReference type="InterPro" id="IPR050177">
    <property type="entry name" value="Lipid_A_modif_metabolic_enz"/>
</dbReference>
<sequence length="341" mass="36218">QSSKARSTCKDEARLMAADPQKRVLVLGGTQFIGVHIVRELLKQGYEVTLLNRGVTPSPFEGDPRVGAIHADRFEDREAVSEAIASEEWSGVVDTTCFDVVDASTVVDAIASLETPPRCVYISTDSVFAACERVQKDSLVEADAVRATSRQAIAELKRRDSYQYGYGSAKLDAEEVYATIDSVSLRLPDVIGPRDNLGGFLDLIDAVGRGRVGSAVKHVADGKPHVGSIAYAPDVGRAVVAALTASNPPKVLHIACVQPVSVAELAALVAAGRDYALDAARKAPLLTVDVGGPICVDAALSALDWRPTPLADAIRETVAWYETAEHRNYTRALAAGKTPAA</sequence>
<evidence type="ECO:0000313" key="2">
    <source>
        <dbReference type="EMBL" id="CAH0376079.1"/>
    </source>
</evidence>
<feature type="domain" description="NAD-dependent epimerase/dehydratase" evidence="1">
    <location>
        <begin position="24"/>
        <end position="254"/>
    </location>
</feature>
<dbReference type="Pfam" id="PF01370">
    <property type="entry name" value="Epimerase"/>
    <property type="match status" value="1"/>
</dbReference>
<evidence type="ECO:0000259" key="1">
    <source>
        <dbReference type="Pfam" id="PF01370"/>
    </source>
</evidence>
<dbReference type="PANTHER" id="PTHR43245">
    <property type="entry name" value="BIFUNCTIONAL POLYMYXIN RESISTANCE PROTEIN ARNA"/>
    <property type="match status" value="1"/>
</dbReference>
<gene>
    <name evidence="2" type="ORF">PECAL_5P06340</name>
</gene>
<dbReference type="OrthoDB" id="10259101at2759"/>
<keyword evidence="3" id="KW-1185">Reference proteome</keyword>
<comment type="caution">
    <text evidence="2">The sequence shown here is derived from an EMBL/GenBank/DDBJ whole genome shotgun (WGS) entry which is preliminary data.</text>
</comment>
<dbReference type="AlphaFoldDB" id="A0A8J2SYV0"/>
<dbReference type="InterPro" id="IPR001509">
    <property type="entry name" value="Epimerase_deHydtase"/>
</dbReference>
<organism evidence="2 3">
    <name type="scientific">Pelagomonas calceolata</name>
    <dbReference type="NCBI Taxonomy" id="35677"/>
    <lineage>
        <taxon>Eukaryota</taxon>
        <taxon>Sar</taxon>
        <taxon>Stramenopiles</taxon>
        <taxon>Ochrophyta</taxon>
        <taxon>Pelagophyceae</taxon>
        <taxon>Pelagomonadales</taxon>
        <taxon>Pelagomonadaceae</taxon>
        <taxon>Pelagomonas</taxon>
    </lineage>
</organism>
<dbReference type="SUPFAM" id="SSF51735">
    <property type="entry name" value="NAD(P)-binding Rossmann-fold domains"/>
    <property type="match status" value="1"/>
</dbReference>
<reference evidence="2" key="1">
    <citation type="submission" date="2021-11" db="EMBL/GenBank/DDBJ databases">
        <authorList>
            <consortium name="Genoscope - CEA"/>
            <person name="William W."/>
        </authorList>
    </citation>
    <scope>NUCLEOTIDE SEQUENCE</scope>
</reference>
<accession>A0A8J2SYV0</accession>
<name>A0A8J2SYV0_9STRA</name>
<dbReference type="Proteomes" id="UP000789595">
    <property type="component" value="Unassembled WGS sequence"/>
</dbReference>